<evidence type="ECO:0000256" key="2">
    <source>
        <dbReference type="ARBA" id="ARBA00022737"/>
    </source>
</evidence>
<dbReference type="Pfam" id="PF01522">
    <property type="entry name" value="Polysacc_deac_1"/>
    <property type="match status" value="1"/>
</dbReference>
<gene>
    <name evidence="5" type="ORF">CLOHYLEM_06586</name>
</gene>
<evidence type="ECO:0000313" key="6">
    <source>
        <dbReference type="Proteomes" id="UP000004893"/>
    </source>
</evidence>
<dbReference type="GO" id="GO:0016020">
    <property type="term" value="C:membrane"/>
    <property type="evidence" value="ECO:0007669"/>
    <property type="project" value="TreeGrafter"/>
</dbReference>
<dbReference type="Pfam" id="PF01473">
    <property type="entry name" value="Choline_bind_1"/>
    <property type="match status" value="2"/>
</dbReference>
<dbReference type="InterPro" id="IPR050248">
    <property type="entry name" value="Polysacc_deacetylase_ArnD"/>
</dbReference>
<accession>C0C3C5</accession>
<dbReference type="GO" id="GO:0046872">
    <property type="term" value="F:metal ion binding"/>
    <property type="evidence" value="ECO:0007669"/>
    <property type="project" value="UniProtKB-KW"/>
</dbReference>
<evidence type="ECO:0000313" key="5">
    <source>
        <dbReference type="EMBL" id="EEG73301.1"/>
    </source>
</evidence>
<feature type="domain" description="NodB homology" evidence="4">
    <location>
        <begin position="282"/>
        <end position="455"/>
    </location>
</feature>
<keyword evidence="6" id="KW-1185">Reference proteome</keyword>
<evidence type="ECO:0000259" key="4">
    <source>
        <dbReference type="PROSITE" id="PS51677"/>
    </source>
</evidence>
<dbReference type="AlphaFoldDB" id="C0C3C5"/>
<keyword evidence="2" id="KW-0677">Repeat</keyword>
<organism evidence="5 6">
    <name type="scientific">[Clostridium] hylemonae DSM 15053</name>
    <dbReference type="NCBI Taxonomy" id="553973"/>
    <lineage>
        <taxon>Bacteria</taxon>
        <taxon>Bacillati</taxon>
        <taxon>Bacillota</taxon>
        <taxon>Clostridia</taxon>
        <taxon>Lachnospirales</taxon>
        <taxon>Lachnospiraceae</taxon>
    </lineage>
</organism>
<dbReference type="GO" id="GO:0016810">
    <property type="term" value="F:hydrolase activity, acting on carbon-nitrogen (but not peptide) bonds"/>
    <property type="evidence" value="ECO:0007669"/>
    <property type="project" value="InterPro"/>
</dbReference>
<dbReference type="Pfam" id="PF19127">
    <property type="entry name" value="Choline_bind_3"/>
    <property type="match status" value="1"/>
</dbReference>
<dbReference type="CDD" id="cd10954">
    <property type="entry name" value="CE4_CtAXE_like"/>
    <property type="match status" value="1"/>
</dbReference>
<dbReference type="GO" id="GO:0005975">
    <property type="term" value="P:carbohydrate metabolic process"/>
    <property type="evidence" value="ECO:0007669"/>
    <property type="project" value="InterPro"/>
</dbReference>
<dbReference type="PANTHER" id="PTHR10587">
    <property type="entry name" value="GLYCOSYL TRANSFERASE-RELATED"/>
    <property type="match status" value="1"/>
</dbReference>
<dbReference type="InterPro" id="IPR011330">
    <property type="entry name" value="Glyco_hydro/deAcase_b/a-brl"/>
</dbReference>
<proteinExistence type="predicted"/>
<reference evidence="5" key="1">
    <citation type="submission" date="2009-02" db="EMBL/GenBank/DDBJ databases">
        <authorList>
            <person name="Fulton L."/>
            <person name="Clifton S."/>
            <person name="Fulton B."/>
            <person name="Xu J."/>
            <person name="Minx P."/>
            <person name="Pepin K.H."/>
            <person name="Johnson M."/>
            <person name="Bhonagiri V."/>
            <person name="Nash W.E."/>
            <person name="Mardis E.R."/>
            <person name="Wilson R.K."/>
        </authorList>
    </citation>
    <scope>NUCLEOTIDE SEQUENCE [LARGE SCALE GENOMIC DNA]</scope>
    <source>
        <strain evidence="5">DSM 15053</strain>
    </source>
</reference>
<comment type="caution">
    <text evidence="5">The sequence shown here is derived from an EMBL/GenBank/DDBJ whole genome shotgun (WGS) entry which is preliminary data.</text>
</comment>
<keyword evidence="3" id="KW-0378">Hydrolase</keyword>
<dbReference type="PROSITE" id="PS51677">
    <property type="entry name" value="NODB"/>
    <property type="match status" value="1"/>
</dbReference>
<name>C0C3C5_9FIRM</name>
<dbReference type="PANTHER" id="PTHR10587:SF133">
    <property type="entry name" value="CHITIN DEACETYLASE 1-RELATED"/>
    <property type="match status" value="1"/>
</dbReference>
<evidence type="ECO:0000256" key="1">
    <source>
        <dbReference type="ARBA" id="ARBA00022723"/>
    </source>
</evidence>
<reference evidence="5" key="2">
    <citation type="submission" date="2013-06" db="EMBL/GenBank/DDBJ databases">
        <title>Draft genome sequence of Clostridium hylemonae (DSM 15053).</title>
        <authorList>
            <person name="Sudarsanam P."/>
            <person name="Ley R."/>
            <person name="Guruge J."/>
            <person name="Turnbaugh P.J."/>
            <person name="Mahowald M."/>
            <person name="Liep D."/>
            <person name="Gordon J."/>
        </authorList>
    </citation>
    <scope>NUCLEOTIDE SEQUENCE</scope>
    <source>
        <strain evidence="5">DSM 15053</strain>
    </source>
</reference>
<dbReference type="eggNOG" id="COG5263">
    <property type="taxonomic scope" value="Bacteria"/>
</dbReference>
<dbReference type="HOGENOM" id="CLU_028258_0_0_9"/>
<dbReference type="EMBL" id="ABYI02000028">
    <property type="protein sequence ID" value="EEG73301.1"/>
    <property type="molecule type" value="Genomic_DNA"/>
</dbReference>
<dbReference type="eggNOG" id="COG0726">
    <property type="taxonomic scope" value="Bacteria"/>
</dbReference>
<dbReference type="STRING" id="553973.CLOHYLEM_06586"/>
<protein>
    <submittedName>
        <fullName evidence="5">Polysaccharide deacetylase</fullName>
    </submittedName>
</protein>
<dbReference type="RefSeq" id="WP_006443943.1">
    <property type="nucleotide sequence ID" value="NZ_GG657759.1"/>
</dbReference>
<dbReference type="SUPFAM" id="SSF88713">
    <property type="entry name" value="Glycoside hydrolase/deacetylase"/>
    <property type="match status" value="1"/>
</dbReference>
<dbReference type="Proteomes" id="UP000004893">
    <property type="component" value="Unassembled WGS sequence"/>
</dbReference>
<sequence>MKKRRIHKRRRNNRGRAGTFFRVLALLVVCLMPFLLFRTAAAAQREEQIIIKAVSGEILQGEELSEPAVQIYADGSEKAVLDKKSGYTAGDLLNDLKSGKDYTLKCEADASLEGDYPVEIVLDGDMSSALKNAWIGLVSIKTEDGLIRVKNPVGEWEGSKFRRYDGSYVLSDFVVSKGNTYYFDGDGNKVSGLTNIEGAVYYFDRDGIMQTGWQEIEESRYYFTDKGAAAVGWQELDGATYYFDKEAKMATGETYLGLTLCLFDKDGKLLSKKESSIDPNRPMVALTFDDGPGPRTKELLDALQKYNGHATFFMLGQKVPSYAEVVKRMKELGCELGNHSYDHADLSKMDAAGVQSEVDKTNENISQAAGQGASVMRPPYGAISSTMKTTIGMPMMLWNIDTLDWKTRDAQKTIDAVMGSVKDGDIILMHDIHTESVDAALELIPRLMDEGYQLVTVSELAAAKGNELQNGGVYTDF</sequence>
<dbReference type="Gene3D" id="2.10.270.10">
    <property type="entry name" value="Cholin Binding"/>
    <property type="match status" value="1"/>
</dbReference>
<dbReference type="InterPro" id="IPR002509">
    <property type="entry name" value="NODB_dom"/>
</dbReference>
<evidence type="ECO:0000256" key="3">
    <source>
        <dbReference type="ARBA" id="ARBA00022801"/>
    </source>
</evidence>
<dbReference type="SUPFAM" id="SSF69360">
    <property type="entry name" value="Cell wall binding repeat"/>
    <property type="match status" value="1"/>
</dbReference>
<keyword evidence="1" id="KW-0479">Metal-binding</keyword>
<dbReference type="Gene3D" id="3.20.20.370">
    <property type="entry name" value="Glycoside hydrolase/deacetylase"/>
    <property type="match status" value="1"/>
</dbReference>
<dbReference type="InterPro" id="IPR018337">
    <property type="entry name" value="Cell_wall/Cho-bd_repeat"/>
</dbReference>